<dbReference type="AlphaFoldDB" id="A0A2V1GSZ7"/>
<dbReference type="Gene3D" id="1.20.1740.10">
    <property type="entry name" value="Amino acid/polyamine transporter I"/>
    <property type="match status" value="1"/>
</dbReference>
<accession>A0A2V1GSZ7</accession>
<dbReference type="PANTHER" id="PTHR30330">
    <property type="entry name" value="AGSS FAMILY TRANSPORTER, SODIUM-ALANINE"/>
    <property type="match status" value="1"/>
</dbReference>
<feature type="transmembrane region" description="Helical" evidence="9">
    <location>
        <begin position="417"/>
        <end position="437"/>
    </location>
</feature>
<dbReference type="GO" id="GO:0005283">
    <property type="term" value="F:amino acid:sodium symporter activity"/>
    <property type="evidence" value="ECO:0007669"/>
    <property type="project" value="InterPro"/>
</dbReference>
<evidence type="ECO:0000256" key="1">
    <source>
        <dbReference type="ARBA" id="ARBA00004651"/>
    </source>
</evidence>
<evidence type="ECO:0000256" key="8">
    <source>
        <dbReference type="ARBA" id="ARBA00023136"/>
    </source>
</evidence>
<evidence type="ECO:0000256" key="5">
    <source>
        <dbReference type="ARBA" id="ARBA00022692"/>
    </source>
</evidence>
<evidence type="ECO:0000256" key="9">
    <source>
        <dbReference type="RuleBase" id="RU363064"/>
    </source>
</evidence>
<evidence type="ECO:0000313" key="10">
    <source>
        <dbReference type="EMBL" id="PVZ68815.1"/>
    </source>
</evidence>
<keyword evidence="9" id="KW-0997">Cell inner membrane</keyword>
<evidence type="ECO:0000256" key="2">
    <source>
        <dbReference type="ARBA" id="ARBA00009261"/>
    </source>
</evidence>
<keyword evidence="4" id="KW-1003">Cell membrane</keyword>
<keyword evidence="5 9" id="KW-0812">Transmembrane</keyword>
<comment type="caution">
    <text evidence="10">The sequence shown here is derived from an EMBL/GenBank/DDBJ whole genome shotgun (WGS) entry which is preliminary data.</text>
</comment>
<sequence length="464" mass="48780">MDALMSVVTWINDQLWGYLLIFLLCGTGIFFTFKLRFVQVRLFTKSIKYALGGKKSGPAGSDGMSSFQSLTTAVAAQVGTGNLAGAATAIAAGGPGAIFWMWITAFFGMGTVFAEAVLAQVYKEEVNGQVRGGPAYYLSKGVGSKALGGFFAVTIILALGFIGNMVQANSIGAAFDTAFGIPPLAVGIVTAIIAGMIFSGGVKAIAAFTSKVVPVMAVLYIIGSVYIMATNAGAILEGLKMIFIGAFDPAAATGGVLGATVKEAVRYGVARGLFSNEAGMGSTPHAHAVAKVTHPGQQGAVAMFGVFFDTFIILTLTALVILTVPIDGTLTGIALTQTAFSASMGPFGEVFIAVALFFFAFSTIVGWYFFGEANVRFLFRSDKAVKVYSLIVMVFIVLGCTLKVELVWQLADMFNGLMVLPNLIGLLILAKVVSKYLKDFEVDFLEKGESKLAQQPVPAEVKES</sequence>
<comment type="similarity">
    <text evidence="2 9">Belongs to the alanine or glycine:cation symporter (AGCS) (TC 2.A.25) family.</text>
</comment>
<feature type="transmembrane region" description="Helical" evidence="9">
    <location>
        <begin position="390"/>
        <end position="411"/>
    </location>
</feature>
<dbReference type="PROSITE" id="PS00873">
    <property type="entry name" value="NA_ALANINE_SYMP"/>
    <property type="match status" value="1"/>
</dbReference>
<dbReference type="EMBL" id="QDDL01000004">
    <property type="protein sequence ID" value="PVZ68815.1"/>
    <property type="molecule type" value="Genomic_DNA"/>
</dbReference>
<feature type="transmembrane region" description="Helical" evidence="9">
    <location>
        <begin position="301"/>
        <end position="322"/>
    </location>
</feature>
<evidence type="ECO:0000256" key="3">
    <source>
        <dbReference type="ARBA" id="ARBA00022448"/>
    </source>
</evidence>
<gene>
    <name evidence="10" type="ORF">DC094_11190</name>
</gene>
<dbReference type="InterPro" id="IPR001463">
    <property type="entry name" value="Na/Ala_symport"/>
</dbReference>
<feature type="transmembrane region" description="Helical" evidence="9">
    <location>
        <begin position="212"/>
        <end position="236"/>
    </location>
</feature>
<keyword evidence="6 9" id="KW-0769">Symport</keyword>
<dbReference type="Pfam" id="PF01235">
    <property type="entry name" value="Na_Ala_symp"/>
    <property type="match status" value="1"/>
</dbReference>
<keyword evidence="8 9" id="KW-0472">Membrane</keyword>
<feature type="transmembrane region" description="Helical" evidence="9">
    <location>
        <begin position="15"/>
        <end position="33"/>
    </location>
</feature>
<evidence type="ECO:0000313" key="11">
    <source>
        <dbReference type="Proteomes" id="UP000244906"/>
    </source>
</evidence>
<dbReference type="Proteomes" id="UP000244906">
    <property type="component" value="Unassembled WGS sequence"/>
</dbReference>
<dbReference type="PRINTS" id="PR00175">
    <property type="entry name" value="NAALASMPORT"/>
</dbReference>
<keyword evidence="3 9" id="KW-0813">Transport</keyword>
<evidence type="ECO:0000256" key="4">
    <source>
        <dbReference type="ARBA" id="ARBA00022475"/>
    </source>
</evidence>
<feature type="transmembrane region" description="Helical" evidence="9">
    <location>
        <begin position="184"/>
        <end position="206"/>
    </location>
</feature>
<feature type="transmembrane region" description="Helical" evidence="9">
    <location>
        <begin position="142"/>
        <end position="163"/>
    </location>
</feature>
<evidence type="ECO:0000256" key="6">
    <source>
        <dbReference type="ARBA" id="ARBA00022847"/>
    </source>
</evidence>
<feature type="transmembrane region" description="Helical" evidence="9">
    <location>
        <begin position="99"/>
        <end position="122"/>
    </location>
</feature>
<protein>
    <submittedName>
        <fullName evidence="10">Sodium:alanine symporter family protein</fullName>
    </submittedName>
</protein>
<evidence type="ECO:0000256" key="7">
    <source>
        <dbReference type="ARBA" id="ARBA00022989"/>
    </source>
</evidence>
<dbReference type="FunFam" id="1.20.1740.10:FF:000004">
    <property type="entry name" value="Sodium:alanine symporter family protein"/>
    <property type="match status" value="1"/>
</dbReference>
<reference evidence="10 11" key="1">
    <citation type="submission" date="2018-04" db="EMBL/GenBank/DDBJ databases">
        <title>Thalassorhabdus spongiae gen. nov., sp. nov., isolated from a marine sponge in South-West Iceland.</title>
        <authorList>
            <person name="Knobloch S."/>
            <person name="Daussin A."/>
            <person name="Johannsson R."/>
            <person name="Marteinsson V.T."/>
        </authorList>
    </citation>
    <scope>NUCLEOTIDE SEQUENCE [LARGE SCALE GENOMIC DNA]</scope>
    <source>
        <strain evidence="10 11">Hp12</strain>
    </source>
</reference>
<feature type="transmembrane region" description="Helical" evidence="9">
    <location>
        <begin position="350"/>
        <end position="370"/>
    </location>
</feature>
<name>A0A2V1GSZ7_9GAMM</name>
<comment type="subcellular location">
    <subcellularLocation>
        <location evidence="9">Cell inner membrane</location>
        <topology evidence="9">Multi-pass membrane protein</topology>
    </subcellularLocation>
    <subcellularLocation>
        <location evidence="1">Cell membrane</location>
        <topology evidence="1">Multi-pass membrane protein</topology>
    </subcellularLocation>
</comment>
<keyword evidence="11" id="KW-1185">Reference proteome</keyword>
<dbReference type="PANTHER" id="PTHR30330:SF14">
    <property type="entry name" value="SODIUM_AMINO ACID (ALANINE) SYMPORTER"/>
    <property type="match status" value="1"/>
</dbReference>
<dbReference type="GO" id="GO:0005886">
    <property type="term" value="C:plasma membrane"/>
    <property type="evidence" value="ECO:0007669"/>
    <property type="project" value="UniProtKB-SubCell"/>
</dbReference>
<proteinExistence type="inferred from homology"/>
<keyword evidence="7 9" id="KW-1133">Transmembrane helix</keyword>
<organism evidence="10 11">
    <name type="scientific">Pelagibaculum spongiae</name>
    <dbReference type="NCBI Taxonomy" id="2080658"/>
    <lineage>
        <taxon>Bacteria</taxon>
        <taxon>Pseudomonadati</taxon>
        <taxon>Pseudomonadota</taxon>
        <taxon>Gammaproteobacteria</taxon>
        <taxon>Oceanospirillales</taxon>
        <taxon>Pelagibaculum</taxon>
    </lineage>
</organism>
<dbReference type="NCBIfam" id="TIGR00835">
    <property type="entry name" value="agcS"/>
    <property type="match status" value="1"/>
</dbReference>
<dbReference type="OrthoDB" id="9806926at2"/>